<dbReference type="STRING" id="236234.A0A1J9RHZ5"/>
<keyword evidence="3" id="KW-1185">Reference proteome</keyword>
<dbReference type="OrthoDB" id="408631at2759"/>
<dbReference type="SUPFAM" id="SSF53474">
    <property type="entry name" value="alpha/beta-Hydrolases"/>
    <property type="match status" value="1"/>
</dbReference>
<gene>
    <name evidence="2" type="ORF">BKCO1_4000062</name>
</gene>
<proteinExistence type="predicted"/>
<dbReference type="Pfam" id="PF00135">
    <property type="entry name" value="COesterase"/>
    <property type="match status" value="1"/>
</dbReference>
<dbReference type="InterPro" id="IPR029058">
    <property type="entry name" value="AB_hydrolase_fold"/>
</dbReference>
<dbReference type="PANTHER" id="PTHR11559">
    <property type="entry name" value="CARBOXYLESTERASE"/>
    <property type="match status" value="1"/>
</dbReference>
<sequence>MKSSPSFRAGAVRAVLAYTSAASAYLYNTTINTQYGAVQGIPALNATCCSYLDGWESVTVWKGIPFAANTGGANRWKAPQPRDAWNGTLVADSFGSACPAGTAPYGGADTVYDEDCLNLNIWSSANSTAEKRPVMIWSYPAGANGAWSMFDGGGMALQDIVVVTYNYRTGPYGWLALPELYEESGNVTTGNYGILDQVAALKWVHENIADFGGDPDRITTVGQSAGSAAVYHTVNSPLAKGLIVGAIAESGIRDPRDPASTSLAEGYNNMSTSIALSKELMGYLNVSTLAELRQVSAYDINANSGFTSFSNWRGTLDGYALPMTYMEQLQRGPANDVPLITGNTKDESGAGYGTNTTVAQWTETLTETYGDLASDFAAAYPATNGTEASMNTNLLARDISLVGSWNFANYWAQSAASPMYTYYWDHAPPGQTRGAYHMSEITYIFNNLYGTDLPWEAVDYDIAATLNAYWANFIKTQNPNTGGSSTNGSLAYWAPSSSESRTTFHLAPARPANANGLPYGYEQVPVATDERVELLLEYFNSRNASTL</sequence>
<dbReference type="GeneID" id="31015735"/>
<evidence type="ECO:0000259" key="1">
    <source>
        <dbReference type="Pfam" id="PF00135"/>
    </source>
</evidence>
<dbReference type="EMBL" id="MNUE01000040">
    <property type="protein sequence ID" value="OJD32179.1"/>
    <property type="molecule type" value="Genomic_DNA"/>
</dbReference>
<protein>
    <submittedName>
        <fullName evidence="2">Carboxylesterase</fullName>
    </submittedName>
</protein>
<dbReference type="Proteomes" id="UP000183809">
    <property type="component" value="Unassembled WGS sequence"/>
</dbReference>
<feature type="domain" description="Carboxylesterase type B" evidence="1">
    <location>
        <begin position="29"/>
        <end position="507"/>
    </location>
</feature>
<reference evidence="2 3" key="1">
    <citation type="submission" date="2016-10" db="EMBL/GenBank/DDBJ databases">
        <title>Proteomics and genomics reveal pathogen-plant mechanisms compatible with a hemibiotrophic lifestyle of Diplodia corticola.</title>
        <authorList>
            <person name="Fernandes I."/>
            <person name="De Jonge R."/>
            <person name="Van De Peer Y."/>
            <person name="Devreese B."/>
            <person name="Alves A."/>
            <person name="Esteves A.C."/>
        </authorList>
    </citation>
    <scope>NUCLEOTIDE SEQUENCE [LARGE SCALE GENOMIC DNA]</scope>
    <source>
        <strain evidence="2 3">CBS 112549</strain>
    </source>
</reference>
<dbReference type="RefSeq" id="XP_020128439.1">
    <property type="nucleotide sequence ID" value="XM_020275474.1"/>
</dbReference>
<comment type="caution">
    <text evidence="2">The sequence shown here is derived from an EMBL/GenBank/DDBJ whole genome shotgun (WGS) entry which is preliminary data.</text>
</comment>
<dbReference type="AlphaFoldDB" id="A0A1J9RHZ5"/>
<name>A0A1J9RHZ5_9PEZI</name>
<evidence type="ECO:0000313" key="2">
    <source>
        <dbReference type="EMBL" id="OJD32179.1"/>
    </source>
</evidence>
<dbReference type="InterPro" id="IPR050309">
    <property type="entry name" value="Type-B_Carboxylest/Lipase"/>
</dbReference>
<accession>A0A1J9RHZ5</accession>
<dbReference type="Gene3D" id="3.40.50.1820">
    <property type="entry name" value="alpha/beta hydrolase"/>
    <property type="match status" value="1"/>
</dbReference>
<organism evidence="2 3">
    <name type="scientific">Diplodia corticola</name>
    <dbReference type="NCBI Taxonomy" id="236234"/>
    <lineage>
        <taxon>Eukaryota</taxon>
        <taxon>Fungi</taxon>
        <taxon>Dikarya</taxon>
        <taxon>Ascomycota</taxon>
        <taxon>Pezizomycotina</taxon>
        <taxon>Dothideomycetes</taxon>
        <taxon>Dothideomycetes incertae sedis</taxon>
        <taxon>Botryosphaeriales</taxon>
        <taxon>Botryosphaeriaceae</taxon>
        <taxon>Diplodia</taxon>
    </lineage>
</organism>
<evidence type="ECO:0000313" key="3">
    <source>
        <dbReference type="Proteomes" id="UP000183809"/>
    </source>
</evidence>
<dbReference type="InterPro" id="IPR002018">
    <property type="entry name" value="CarbesteraseB"/>
</dbReference>